<dbReference type="KEGG" id="naz:Aazo_0892"/>
<dbReference type="RefSeq" id="WP_013190317.1">
    <property type="nucleotide sequence ID" value="NC_014248.1"/>
</dbReference>
<feature type="region of interest" description="Disordered" evidence="1">
    <location>
        <begin position="104"/>
        <end position="144"/>
    </location>
</feature>
<evidence type="ECO:0000256" key="1">
    <source>
        <dbReference type="SAM" id="MobiDB-lite"/>
    </source>
</evidence>
<dbReference type="HOGENOM" id="CLU_806169_0_0_3"/>
<evidence type="ECO:0000313" key="3">
    <source>
        <dbReference type="Proteomes" id="UP000001511"/>
    </source>
</evidence>
<organism evidence="2 3">
    <name type="scientific">Nostoc azollae (strain 0708)</name>
    <name type="common">Anabaena azollae (strain 0708)</name>
    <dbReference type="NCBI Taxonomy" id="551115"/>
    <lineage>
        <taxon>Bacteria</taxon>
        <taxon>Bacillati</taxon>
        <taxon>Cyanobacteriota</taxon>
        <taxon>Cyanophyceae</taxon>
        <taxon>Nostocales</taxon>
        <taxon>Nostocaceae</taxon>
        <taxon>Trichormus</taxon>
    </lineage>
</organism>
<evidence type="ECO:0000313" key="2">
    <source>
        <dbReference type="EMBL" id="ADI63299.1"/>
    </source>
</evidence>
<feature type="region of interest" description="Disordered" evidence="1">
    <location>
        <begin position="13"/>
        <end position="54"/>
    </location>
</feature>
<accession>D7E221</accession>
<protein>
    <submittedName>
        <fullName evidence="2">Uncharacterized protein</fullName>
    </submittedName>
</protein>
<dbReference type="EMBL" id="CP002059">
    <property type="protein sequence ID" value="ADI63299.1"/>
    <property type="molecule type" value="Genomic_DNA"/>
</dbReference>
<dbReference type="AlphaFoldDB" id="D7E221"/>
<reference evidence="2 3" key="1">
    <citation type="journal article" date="2010" name="PLoS ONE">
        <title>Genome erosion in a nitrogen-fixing vertically transmitted endosymbiotic multicellular cyanobacterium.</title>
        <authorList>
            <person name="Ran L."/>
            <person name="Larsson J."/>
            <person name="Vigil-Stenman T."/>
            <person name="Nylander J.A."/>
            <person name="Ininbergs K."/>
            <person name="Zheng W.W."/>
            <person name="Lapidus A."/>
            <person name="Lowry S."/>
            <person name="Haselkorn R."/>
            <person name="Bergman B."/>
        </authorList>
    </citation>
    <scope>NUCLEOTIDE SEQUENCE [LARGE SCALE GENOMIC DNA]</scope>
    <source>
        <strain evidence="2 3">0708</strain>
    </source>
</reference>
<sequence>MARIIKNGRITKFDPLKYPRGQRGRFADKPDEPSVTGRRSSKTGGVAKTDVRGLTQKQQARLEIYRSLTPEQRRRLQLLASLNPEQRKRLQEVIAGKQKKALEVNQEQPQVTKPVTTQALQGKPDKPKKAKRSTPSDRLSANPDHLTIKGNKLVMWEGKPELGKAQGGFNTRTVKNFEYAVEVNGQRVVLNRQTKMHEYLGDRIYGMPSLNTRLASMTPTQLADGLAKYMTRVDAKDTTVPDWLPTFHGKVDKSLLKNGYGKMQQHHIHQWARIPLENIVKDYESGKISLDEAKARTKAILSRESKKTKSGKLVEDWVLTPADKDQRAFVVLPGGLHDISNKPM</sequence>
<dbReference type="Proteomes" id="UP000001511">
    <property type="component" value="Chromosome"/>
</dbReference>
<name>D7E221_NOSA0</name>
<feature type="compositionally biased region" description="Polar residues" evidence="1">
    <location>
        <begin position="105"/>
        <end position="120"/>
    </location>
</feature>
<proteinExistence type="predicted"/>
<gene>
    <name evidence="2" type="ordered locus">Aazo_0892</name>
</gene>
<keyword evidence="3" id="KW-1185">Reference proteome</keyword>